<name>A0A7Z2VMZ1_9BACL</name>
<dbReference type="Gene3D" id="1.25.40.10">
    <property type="entry name" value="Tetratricopeptide repeat domain"/>
    <property type="match status" value="2"/>
</dbReference>
<keyword evidence="4" id="KW-1185">Reference proteome</keyword>
<feature type="domain" description="DUF5107" evidence="2">
    <location>
        <begin position="34"/>
        <end position="324"/>
    </location>
</feature>
<proteinExistence type="predicted"/>
<organism evidence="3 4">
    <name type="scientific">Cohnella herbarum</name>
    <dbReference type="NCBI Taxonomy" id="2728023"/>
    <lineage>
        <taxon>Bacteria</taxon>
        <taxon>Bacillati</taxon>
        <taxon>Bacillota</taxon>
        <taxon>Bacilli</taxon>
        <taxon>Bacillales</taxon>
        <taxon>Paenibacillaceae</taxon>
        <taxon>Cohnella</taxon>
    </lineage>
</organism>
<dbReference type="KEGG" id="cheb:HH215_25985"/>
<keyword evidence="1" id="KW-0802">TPR repeat</keyword>
<sequence length="972" mass="111831">MNKVQVFQEMLRIPTYPLLQDDINPIFDKALDPYPYSMQNYRDNAIQLTEYETVVLENEYLRLVLLPSLGGRLYSALDRRTGKEMFYKNNVIKPRMIGTRGGWFSGGVEFNFPISHSPNTMERVNYAIREHEDGSGSVEFGNIERISGMNWKVELKLMPGKARIEQNVTLYNPTSCDQRFYFWTNAAVAYDPGLELIYPFDWCVNNLTPNYVKWPYFREFDCRNADDIPYAFETFGKLTTDNFFGSYNHAAGHGVAHYADRKALKGAKFFSWGNDELSKAWNKSLTDDESQYLEIQSGPFETQMVYKFMKPYQQMKWSEYWYPIPELGGLKYANKSIAVNYRPEGSRLELKLRAVEHLDDCRIRLKSGDKVYSDRRSLSPERMESIVWTTEQSLDLDSRIELDIYSGDDLVLQWRGNQPSDEDYADANVYGDARIVLEERDRQRLYDYAVRQESLGETDQAFELYMRNLETFPQCVLTLNRVGGIHLKRLELERAEQIFRKALAYDNRNDEARFQLGVVFKEKGQLTKAKSLMLDIALDASQYEASVIELIKLDIMLGDYKEAESLFESIRLPNRYTDFLQAIASRKSARSRSAAEVDPTEPAADELLLAERYLSAFNGGHKESLMRFTGGDEQVLLRIALEYTGLLLFEEARNILELIGKPGMGMKSRLLYYDVCRQNGKTEGSIQEALAGSLDYVFINESRLAKILQEHAGQDDKGRADYLLGTYLYAGGRKEEALRHLTSAYEKGLKYTVLLYSIGYIYRHGMNDNAMAVEYWSEDLRINGGSNALVLIGLDAIFKQTSQLERRTNLLPYLGNIRNRSLVLLTMIGILQDSGLYEQALSMLQTEEFENWEGQELSGSCYREVIQSLAFHEAEQGNMGKAREWIERIDRYPPNLNYGDSARAPLAEVHYTKGIIFDMTGDPAAAWREFDQGAWELHNGVIAHTERSKAFSRKCYERRNGHQIQSRGGNLK</sequence>
<dbReference type="InterPro" id="IPR011990">
    <property type="entry name" value="TPR-like_helical_dom_sf"/>
</dbReference>
<dbReference type="EMBL" id="CP051680">
    <property type="protein sequence ID" value="QJD86276.1"/>
    <property type="molecule type" value="Genomic_DNA"/>
</dbReference>
<dbReference type="Pfam" id="PF17128">
    <property type="entry name" value="DUF5107"/>
    <property type="match status" value="1"/>
</dbReference>
<feature type="repeat" description="TPR" evidence="1">
    <location>
        <begin position="476"/>
        <end position="509"/>
    </location>
</feature>
<evidence type="ECO:0000313" key="3">
    <source>
        <dbReference type="EMBL" id="QJD86276.1"/>
    </source>
</evidence>
<dbReference type="InterPro" id="IPR033396">
    <property type="entry name" value="DUF5107"/>
</dbReference>
<evidence type="ECO:0000256" key="1">
    <source>
        <dbReference type="PROSITE-ProRule" id="PRU00339"/>
    </source>
</evidence>
<dbReference type="PROSITE" id="PS50005">
    <property type="entry name" value="TPR"/>
    <property type="match status" value="1"/>
</dbReference>
<evidence type="ECO:0000259" key="2">
    <source>
        <dbReference type="Pfam" id="PF17128"/>
    </source>
</evidence>
<evidence type="ECO:0000313" key="4">
    <source>
        <dbReference type="Proteomes" id="UP000502248"/>
    </source>
</evidence>
<dbReference type="RefSeq" id="WP_169282525.1">
    <property type="nucleotide sequence ID" value="NZ_CP051680.1"/>
</dbReference>
<dbReference type="AlphaFoldDB" id="A0A7Z2VMZ1"/>
<reference evidence="3 4" key="1">
    <citation type="submission" date="2020-04" db="EMBL/GenBank/DDBJ databases">
        <title>Genome sequencing of novel species.</title>
        <authorList>
            <person name="Heo J."/>
            <person name="Kim S.-J."/>
            <person name="Kim J.-S."/>
            <person name="Hong S.-B."/>
            <person name="Kwon S.-W."/>
        </authorList>
    </citation>
    <scope>NUCLEOTIDE SEQUENCE [LARGE SCALE GENOMIC DNA]</scope>
    <source>
        <strain evidence="3 4">MFER-1</strain>
    </source>
</reference>
<protein>
    <submittedName>
        <fullName evidence="3">DUF5107 domain-containing protein</fullName>
    </submittedName>
</protein>
<dbReference type="Proteomes" id="UP000502248">
    <property type="component" value="Chromosome"/>
</dbReference>
<gene>
    <name evidence="3" type="ORF">HH215_25985</name>
</gene>
<dbReference type="InterPro" id="IPR019734">
    <property type="entry name" value="TPR_rpt"/>
</dbReference>
<dbReference type="SUPFAM" id="SSF48452">
    <property type="entry name" value="TPR-like"/>
    <property type="match status" value="2"/>
</dbReference>
<accession>A0A7Z2VMZ1</accession>